<evidence type="ECO:0000256" key="2">
    <source>
        <dbReference type="ARBA" id="ARBA00004818"/>
    </source>
</evidence>
<evidence type="ECO:0000256" key="1">
    <source>
        <dbReference type="ARBA" id="ARBA00000830"/>
    </source>
</evidence>
<dbReference type="Gene3D" id="3.40.50.1000">
    <property type="entry name" value="HAD superfamily/HAD-like"/>
    <property type="match status" value="1"/>
</dbReference>
<dbReference type="Proteomes" id="UP000284434">
    <property type="component" value="Unassembled WGS sequence"/>
</dbReference>
<evidence type="ECO:0000256" key="3">
    <source>
        <dbReference type="ARBA" id="ARBA00006171"/>
    </source>
</evidence>
<dbReference type="EMBL" id="QRYW01000037">
    <property type="protein sequence ID" value="RGV20909.1"/>
    <property type="molecule type" value="Genomic_DNA"/>
</dbReference>
<reference evidence="6" key="3">
    <citation type="submission" date="2023-01" db="EMBL/GenBank/DDBJ databases">
        <title>Human gut microbiome strain richness.</title>
        <authorList>
            <person name="Chen-Liaw A."/>
        </authorList>
    </citation>
    <scope>NUCLEOTIDE SEQUENCE</scope>
    <source>
        <strain evidence="6">RTP21484st1_B7_RTP21484_190118</strain>
    </source>
</reference>
<dbReference type="Proteomes" id="UP001212263">
    <property type="component" value="Unassembled WGS sequence"/>
</dbReference>
<evidence type="ECO:0000313" key="10">
    <source>
        <dbReference type="Proteomes" id="UP000283426"/>
    </source>
</evidence>
<dbReference type="EMBL" id="QSCO01000029">
    <property type="protein sequence ID" value="RGY03989.1"/>
    <property type="molecule type" value="Genomic_DNA"/>
</dbReference>
<dbReference type="Pfam" id="PF13419">
    <property type="entry name" value="HAD_2"/>
    <property type="match status" value="1"/>
</dbReference>
<dbReference type="InterPro" id="IPR023214">
    <property type="entry name" value="HAD_sf"/>
</dbReference>
<dbReference type="GO" id="GO:0005829">
    <property type="term" value="C:cytosol"/>
    <property type="evidence" value="ECO:0007669"/>
    <property type="project" value="TreeGrafter"/>
</dbReference>
<dbReference type="RefSeq" id="WP_013612119.1">
    <property type="nucleotide sequence ID" value="NZ_CABJFF010000018.1"/>
</dbReference>
<evidence type="ECO:0000256" key="4">
    <source>
        <dbReference type="ARBA" id="ARBA00013078"/>
    </source>
</evidence>
<dbReference type="EMBL" id="JAKNDN010000038">
    <property type="protein sequence ID" value="MCG4961532.1"/>
    <property type="molecule type" value="Genomic_DNA"/>
</dbReference>
<dbReference type="EMBL" id="JAQMRD010000020">
    <property type="protein sequence ID" value="MDB9224130.1"/>
    <property type="molecule type" value="Genomic_DNA"/>
</dbReference>
<comment type="similarity">
    <text evidence="3">Belongs to the HAD-like hydrolase superfamily. CbbY/CbbZ/Gph/YieH family.</text>
</comment>
<dbReference type="SFLD" id="SFLDS00003">
    <property type="entry name" value="Haloacid_Dehalogenase"/>
    <property type="match status" value="1"/>
</dbReference>
<dbReference type="PANTHER" id="PTHR43434">
    <property type="entry name" value="PHOSPHOGLYCOLATE PHOSPHATASE"/>
    <property type="match status" value="1"/>
</dbReference>
<comment type="pathway">
    <text evidence="2">Organic acid metabolism; glycolate biosynthesis; glycolate from 2-phosphoglycolate: step 1/1.</text>
</comment>
<dbReference type="Gene3D" id="1.10.150.240">
    <property type="entry name" value="Putative phosphatase, domain 2"/>
    <property type="match status" value="1"/>
</dbReference>
<dbReference type="GeneID" id="61275139"/>
<dbReference type="EMBL" id="QRYC01000014">
    <property type="protein sequence ID" value="RGU55841.1"/>
    <property type="molecule type" value="Genomic_DNA"/>
</dbReference>
<evidence type="ECO:0000313" key="9">
    <source>
        <dbReference type="EMBL" id="RGY03989.1"/>
    </source>
</evidence>
<reference evidence="10 11" key="1">
    <citation type="submission" date="2018-08" db="EMBL/GenBank/DDBJ databases">
        <title>A genome reference for cultivated species of the human gut microbiota.</title>
        <authorList>
            <person name="Zou Y."/>
            <person name="Xue W."/>
            <person name="Luo G."/>
        </authorList>
    </citation>
    <scope>NUCLEOTIDE SEQUENCE [LARGE SCALE GENOMIC DNA]</scope>
    <source>
        <strain evidence="8 10">AF14-6AC</strain>
        <strain evidence="7 11">AF16-14</strain>
        <strain evidence="9 12">OF03-11</strain>
    </source>
</reference>
<dbReference type="InterPro" id="IPR023198">
    <property type="entry name" value="PGP-like_dom2"/>
</dbReference>
<evidence type="ECO:0000313" key="5">
    <source>
        <dbReference type="EMBL" id="MCG4961532.1"/>
    </source>
</evidence>
<dbReference type="EC" id="3.1.3.18" evidence="4"/>
<dbReference type="InterPro" id="IPR050155">
    <property type="entry name" value="HAD-like_hydrolase_sf"/>
</dbReference>
<dbReference type="GO" id="GO:0006281">
    <property type="term" value="P:DNA repair"/>
    <property type="evidence" value="ECO:0007669"/>
    <property type="project" value="TreeGrafter"/>
</dbReference>
<evidence type="ECO:0000313" key="11">
    <source>
        <dbReference type="Proteomes" id="UP000284243"/>
    </source>
</evidence>
<dbReference type="OMA" id="HIVWDWN"/>
<accession>A0A1Y3ZRK3</accession>
<sequence>MKYKNVVWDWNGTLLNDVKVGVNTLNDMLGRRGLPLLSVEDYKEKFGFPVIDFYDRVGFDMEKESFHELSVDFVETYDKYAGEVGLNEGVREVLAGIQQTGVKQYVLSALREDLLQQMLRHFQIDSRFDRACGANDIYAAGKIERGQQMLQTCPIVPEDTLMVGDTIHDAEVADALGFDCILFAGGHNNEERLQKKAPVIHRMRELLTCV</sequence>
<name>A0A1Y3ZRK3_9BACT</name>
<evidence type="ECO:0000313" key="7">
    <source>
        <dbReference type="EMBL" id="RGU55841.1"/>
    </source>
</evidence>
<evidence type="ECO:0000313" key="12">
    <source>
        <dbReference type="Proteomes" id="UP000284434"/>
    </source>
</evidence>
<gene>
    <name evidence="8" type="ORF">DWW24_15575</name>
    <name evidence="7" type="ORF">DWW57_11140</name>
    <name evidence="9" type="ORF">DXA53_17115</name>
    <name evidence="5" type="ORF">L0P03_17010</name>
    <name evidence="6" type="ORF">PN645_14090</name>
</gene>
<organism evidence="7 11">
    <name type="scientific">Odoribacter splanchnicus</name>
    <dbReference type="NCBI Taxonomy" id="28118"/>
    <lineage>
        <taxon>Bacteria</taxon>
        <taxon>Pseudomonadati</taxon>
        <taxon>Bacteroidota</taxon>
        <taxon>Bacteroidia</taxon>
        <taxon>Bacteroidales</taxon>
        <taxon>Odoribacteraceae</taxon>
        <taxon>Odoribacter</taxon>
    </lineage>
</organism>
<dbReference type="SUPFAM" id="SSF56784">
    <property type="entry name" value="HAD-like"/>
    <property type="match status" value="1"/>
</dbReference>
<protein>
    <recommendedName>
        <fullName evidence="4">phosphoglycolate phosphatase</fullName>
        <ecNumber evidence="4">3.1.3.18</ecNumber>
    </recommendedName>
</protein>
<comment type="caution">
    <text evidence="7">The sequence shown here is derived from an EMBL/GenBank/DDBJ whole genome shotgun (WGS) entry which is preliminary data.</text>
</comment>
<dbReference type="InterPro" id="IPR041492">
    <property type="entry name" value="HAD_2"/>
</dbReference>
<dbReference type="GO" id="GO:0008967">
    <property type="term" value="F:phosphoglycolate phosphatase activity"/>
    <property type="evidence" value="ECO:0007669"/>
    <property type="project" value="UniProtKB-EC"/>
</dbReference>
<reference evidence="5" key="2">
    <citation type="submission" date="2022-01" db="EMBL/GenBank/DDBJ databases">
        <title>Collection of gut derived symbiotic bacterial strains cultured from healthy donors.</title>
        <authorList>
            <person name="Lin H."/>
            <person name="Kohout C."/>
            <person name="Waligurski E."/>
            <person name="Pamer E.G."/>
        </authorList>
    </citation>
    <scope>NUCLEOTIDE SEQUENCE</scope>
    <source>
        <strain evidence="5">DFI.1.149</strain>
    </source>
</reference>
<dbReference type="PANTHER" id="PTHR43434:SF1">
    <property type="entry name" value="PHOSPHOGLYCOLATE PHOSPHATASE"/>
    <property type="match status" value="1"/>
</dbReference>
<dbReference type="Proteomes" id="UP000284243">
    <property type="component" value="Unassembled WGS sequence"/>
</dbReference>
<evidence type="ECO:0000313" key="6">
    <source>
        <dbReference type="EMBL" id="MDB9224130.1"/>
    </source>
</evidence>
<comment type="catalytic activity">
    <reaction evidence="1">
        <text>2-phosphoglycolate + H2O = glycolate + phosphate</text>
        <dbReference type="Rhea" id="RHEA:14369"/>
        <dbReference type="ChEBI" id="CHEBI:15377"/>
        <dbReference type="ChEBI" id="CHEBI:29805"/>
        <dbReference type="ChEBI" id="CHEBI:43474"/>
        <dbReference type="ChEBI" id="CHEBI:58033"/>
        <dbReference type="EC" id="3.1.3.18"/>
    </reaction>
</comment>
<evidence type="ECO:0000313" key="8">
    <source>
        <dbReference type="EMBL" id="RGV20909.1"/>
    </source>
</evidence>
<dbReference type="InterPro" id="IPR036412">
    <property type="entry name" value="HAD-like_sf"/>
</dbReference>
<keyword evidence="7" id="KW-0378">Hydrolase</keyword>
<proteinExistence type="inferred from homology"/>
<dbReference type="Proteomes" id="UP001199750">
    <property type="component" value="Unassembled WGS sequence"/>
</dbReference>
<dbReference type="Proteomes" id="UP000283426">
    <property type="component" value="Unassembled WGS sequence"/>
</dbReference>
<dbReference type="SFLD" id="SFLDG01129">
    <property type="entry name" value="C1.5:_HAD__Beta-PGM__Phosphata"/>
    <property type="match status" value="1"/>
</dbReference>
<dbReference type="AlphaFoldDB" id="A0A1Y3ZRK3"/>